<dbReference type="GO" id="GO:0004619">
    <property type="term" value="F:phosphoglycerate mutase activity"/>
    <property type="evidence" value="ECO:0007669"/>
    <property type="project" value="UniProtKB-EC"/>
</dbReference>
<dbReference type="SMART" id="SM00855">
    <property type="entry name" value="PGAM"/>
    <property type="match status" value="1"/>
</dbReference>
<keyword evidence="2" id="KW-0413">Isomerase</keyword>
<feature type="region of interest" description="Disordered" evidence="1">
    <location>
        <begin position="219"/>
        <end position="240"/>
    </location>
</feature>
<dbReference type="EMBL" id="CADCSY010000110">
    <property type="protein sequence ID" value="CAA9254116.1"/>
    <property type="molecule type" value="Genomic_DNA"/>
</dbReference>
<evidence type="ECO:0000256" key="1">
    <source>
        <dbReference type="SAM" id="MobiDB-lite"/>
    </source>
</evidence>
<proteinExistence type="predicted"/>
<protein>
    <submittedName>
        <fullName evidence="2">Phosphoglycerate mutase</fullName>
        <ecNumber evidence="2">5.4.2.11</ecNumber>
    </submittedName>
</protein>
<gene>
    <name evidence="2" type="ORF">AVDCRST_MAG20-2497</name>
</gene>
<sequence length="240" mass="25877">MAARTFRQPRFRKRPGSTELILVRHGESEPAVPGRPFASVEGHGDPALAPEGRAQALAVAERLADQQLDAIYVTDLRRTAETAAPLAARLGVTPAVEPGLREVHLGEWEGGILRQKMAEGDPLGARMVAEERWDVVPGAEPSEAFARRVREAVVRIITAHPDQRVAVFTHGGVIGELLRQATRSSRGFAFVGSDNGSISHLVADGERWVLRRYNDTSHLGGGLDLDPTPDLPGDDRGPSA</sequence>
<accession>A0A6J4ILZ0</accession>
<dbReference type="InterPro" id="IPR013078">
    <property type="entry name" value="His_Pase_superF_clade-1"/>
</dbReference>
<dbReference type="InterPro" id="IPR050275">
    <property type="entry name" value="PGM_Phosphatase"/>
</dbReference>
<dbReference type="GO" id="GO:0005737">
    <property type="term" value="C:cytoplasm"/>
    <property type="evidence" value="ECO:0007669"/>
    <property type="project" value="TreeGrafter"/>
</dbReference>
<dbReference type="InterPro" id="IPR029033">
    <property type="entry name" value="His_PPase_superfam"/>
</dbReference>
<dbReference type="Gene3D" id="3.40.50.1240">
    <property type="entry name" value="Phosphoglycerate mutase-like"/>
    <property type="match status" value="1"/>
</dbReference>
<dbReference type="Pfam" id="PF00300">
    <property type="entry name" value="His_Phos_1"/>
    <property type="match status" value="1"/>
</dbReference>
<dbReference type="PANTHER" id="PTHR48100">
    <property type="entry name" value="BROAD-SPECIFICITY PHOSPHATASE YOR283W-RELATED"/>
    <property type="match status" value="1"/>
</dbReference>
<dbReference type="SUPFAM" id="SSF53254">
    <property type="entry name" value="Phosphoglycerate mutase-like"/>
    <property type="match status" value="1"/>
</dbReference>
<evidence type="ECO:0000313" key="2">
    <source>
        <dbReference type="EMBL" id="CAA9254116.1"/>
    </source>
</evidence>
<name>A0A6J4ILZ0_9ACTN</name>
<organism evidence="2">
    <name type="scientific">uncultured Acidimicrobiales bacterium</name>
    <dbReference type="NCBI Taxonomy" id="310071"/>
    <lineage>
        <taxon>Bacteria</taxon>
        <taxon>Bacillati</taxon>
        <taxon>Actinomycetota</taxon>
        <taxon>Acidimicrobiia</taxon>
        <taxon>Acidimicrobiales</taxon>
        <taxon>environmental samples</taxon>
    </lineage>
</organism>
<dbReference type="PANTHER" id="PTHR48100:SF1">
    <property type="entry name" value="HISTIDINE PHOSPHATASE FAMILY PROTEIN-RELATED"/>
    <property type="match status" value="1"/>
</dbReference>
<reference evidence="2" key="1">
    <citation type="submission" date="2020-02" db="EMBL/GenBank/DDBJ databases">
        <authorList>
            <person name="Meier V. D."/>
        </authorList>
    </citation>
    <scope>NUCLEOTIDE SEQUENCE</scope>
    <source>
        <strain evidence="2">AVDCRST_MAG20</strain>
    </source>
</reference>
<dbReference type="EC" id="5.4.2.11" evidence="2"/>
<dbReference type="CDD" id="cd07067">
    <property type="entry name" value="HP_PGM_like"/>
    <property type="match status" value="1"/>
</dbReference>
<dbReference type="GO" id="GO:0016791">
    <property type="term" value="F:phosphatase activity"/>
    <property type="evidence" value="ECO:0007669"/>
    <property type="project" value="TreeGrafter"/>
</dbReference>
<dbReference type="AlphaFoldDB" id="A0A6J4ILZ0"/>